<dbReference type="Gene3D" id="1.10.460.10">
    <property type="entry name" value="Topoisomerase I, domain 2"/>
    <property type="match status" value="1"/>
</dbReference>
<evidence type="ECO:0000256" key="8">
    <source>
        <dbReference type="ARBA" id="ARBA00023235"/>
    </source>
</evidence>
<keyword evidence="7" id="KW-0238">DNA-binding</keyword>
<evidence type="ECO:0000256" key="1">
    <source>
        <dbReference type="ARBA" id="ARBA00000213"/>
    </source>
</evidence>
<keyword evidence="5" id="KW-0460">Magnesium</keyword>
<name>A0ABW5PUE2_9BACI</name>
<dbReference type="InterPro" id="IPR013824">
    <property type="entry name" value="Topo_IA_cen_sub1"/>
</dbReference>
<evidence type="ECO:0000256" key="13">
    <source>
        <dbReference type="SAM" id="MobiDB-lite"/>
    </source>
</evidence>
<dbReference type="InterPro" id="IPR034144">
    <property type="entry name" value="TOPRIM_TopoIII"/>
</dbReference>
<evidence type="ECO:0000256" key="10">
    <source>
        <dbReference type="ARBA" id="ARBA00031985"/>
    </source>
</evidence>
<evidence type="ECO:0000256" key="4">
    <source>
        <dbReference type="ARBA" id="ARBA00022723"/>
    </source>
</evidence>
<dbReference type="EMBL" id="JBHUMR010000021">
    <property type="protein sequence ID" value="MFD2618570.1"/>
    <property type="molecule type" value="Genomic_DNA"/>
</dbReference>
<reference evidence="17" key="1">
    <citation type="journal article" date="2019" name="Int. J. Syst. Evol. Microbiol.">
        <title>The Global Catalogue of Microorganisms (GCM) 10K type strain sequencing project: providing services to taxonomists for standard genome sequencing and annotation.</title>
        <authorList>
            <consortium name="The Broad Institute Genomics Platform"/>
            <consortium name="The Broad Institute Genome Sequencing Center for Infectious Disease"/>
            <person name="Wu L."/>
            <person name="Ma J."/>
        </authorList>
    </citation>
    <scope>NUCLEOTIDE SEQUENCE [LARGE SCALE GENOMIC DNA]</scope>
    <source>
        <strain evidence="17">TISTR 2241</strain>
    </source>
</reference>
<keyword evidence="17" id="KW-1185">Reference proteome</keyword>
<evidence type="ECO:0000259" key="14">
    <source>
        <dbReference type="PROSITE" id="PS50880"/>
    </source>
</evidence>
<dbReference type="SMART" id="SM00436">
    <property type="entry name" value="TOP1Bc"/>
    <property type="match status" value="1"/>
</dbReference>
<dbReference type="SMART" id="SM00493">
    <property type="entry name" value="TOPRIM"/>
    <property type="match status" value="1"/>
</dbReference>
<dbReference type="CDD" id="cd00186">
    <property type="entry name" value="TOP1Ac"/>
    <property type="match status" value="1"/>
</dbReference>
<dbReference type="SUPFAM" id="SSF56712">
    <property type="entry name" value="Prokaryotic type I DNA topoisomerase"/>
    <property type="match status" value="1"/>
</dbReference>
<evidence type="ECO:0000313" key="17">
    <source>
        <dbReference type="Proteomes" id="UP001597458"/>
    </source>
</evidence>
<accession>A0ABW5PUE2</accession>
<dbReference type="NCBIfam" id="TIGR01056">
    <property type="entry name" value="topB"/>
    <property type="match status" value="1"/>
</dbReference>
<dbReference type="InterPro" id="IPR003602">
    <property type="entry name" value="Topo_IA_DNA-bd_dom"/>
</dbReference>
<dbReference type="CDD" id="cd03362">
    <property type="entry name" value="TOPRIM_TopoIA_TopoIII"/>
    <property type="match status" value="1"/>
</dbReference>
<protein>
    <recommendedName>
        <fullName evidence="3">DNA topoisomerase</fullName>
        <ecNumber evidence="3">5.6.2.1</ecNumber>
    </recommendedName>
    <alternativeName>
        <fullName evidence="12">Omega-protein</fullName>
    </alternativeName>
    <alternativeName>
        <fullName evidence="11">Relaxing enzyme</fullName>
    </alternativeName>
    <alternativeName>
        <fullName evidence="9">Swivelase</fullName>
    </alternativeName>
    <alternativeName>
        <fullName evidence="10">Untwisting enzyme</fullName>
    </alternativeName>
</protein>
<dbReference type="InterPro" id="IPR000380">
    <property type="entry name" value="Topo_IA"/>
</dbReference>
<proteinExistence type="inferred from homology"/>
<evidence type="ECO:0000313" key="16">
    <source>
        <dbReference type="EMBL" id="MFD2618570.1"/>
    </source>
</evidence>
<comment type="catalytic activity">
    <reaction evidence="1">
        <text>ATP-independent breakage of single-stranded DNA, followed by passage and rejoining.</text>
        <dbReference type="EC" id="5.6.2.1"/>
    </reaction>
</comment>
<dbReference type="PANTHER" id="PTHR11390">
    <property type="entry name" value="PROKARYOTIC DNA TOPOISOMERASE"/>
    <property type="match status" value="1"/>
</dbReference>
<feature type="compositionally biased region" description="Polar residues" evidence="13">
    <location>
        <begin position="667"/>
        <end position="678"/>
    </location>
</feature>
<evidence type="ECO:0000256" key="2">
    <source>
        <dbReference type="ARBA" id="ARBA00009446"/>
    </source>
</evidence>
<evidence type="ECO:0000256" key="5">
    <source>
        <dbReference type="ARBA" id="ARBA00022842"/>
    </source>
</evidence>
<evidence type="ECO:0000256" key="3">
    <source>
        <dbReference type="ARBA" id="ARBA00012891"/>
    </source>
</evidence>
<dbReference type="Gene3D" id="3.40.50.140">
    <property type="match status" value="1"/>
</dbReference>
<dbReference type="InterPro" id="IPR023405">
    <property type="entry name" value="Topo_IA_core_domain"/>
</dbReference>
<dbReference type="InterPro" id="IPR013497">
    <property type="entry name" value="Topo_IA_cen"/>
</dbReference>
<evidence type="ECO:0000259" key="15">
    <source>
        <dbReference type="PROSITE" id="PS52039"/>
    </source>
</evidence>
<sequence>MKSLVLAEKPSVAREIARVLGSNRKNKHYIEGDRYIVTWALGHLMELKMPEDYDSGYKTWKMEDLPIIPKHMGIKPIKNTRHQFQAIQQLAKRSDIKDFIIATDAGREGELVARWILEKIKWKKPIQRLWISSQTDRAIRDGFRHLKPSKNYHDLYQSAVCRAKADWLIGLNVSRALTTKYHDSLSAGRVQTPTLFLNYEREKLIKAFKPEPYWTIFATIGGIKATYKKNLYQEQEVKDILAKTKDQRAVIKDITRKAKTERQPLPYDLTELQRDANRRFGFSAKKTSNVLQNLYERHKLVTYPRTDSRYLSQDMKQTMLDRLKAVSSAFQQEVQPVLKNKGNVVAKSVFNDAKVTDHHAIIPTEQPVYFSDLDSDEQKLYRLIALRFLCLFYPSFKYEMIQVHLEIAGEQFQLKEKQIIEDGFKKLEKTRVEDSSLPLDQWRVGKTLSIQEVYSERKMTEPPLRFSEADLLSKMEKYHLGTPATRAEIIERLLSQETIERTNDRLIVTPKGKQLIDLVHPSLKSPDLTAEWERKLENIAKGKENPDIFLKDIVNQTKQLIQDIKHSDQSYKLHNLTGSKCPECGSLMKEIKVRNGKILVCSNHECGHRKHKGPKLSNRRCPHCHKKMEFHQGKAGAYFQCKPCNVVQKADEKKKKVSKREERQLLNKYSQKNNSTVGNSLADALKQALEEKK</sequence>
<dbReference type="GO" id="GO:0003917">
    <property type="term" value="F:DNA topoisomerase type I (single strand cut, ATP-independent) activity"/>
    <property type="evidence" value="ECO:0007669"/>
    <property type="project" value="UniProtKB-EC"/>
</dbReference>
<evidence type="ECO:0000256" key="7">
    <source>
        <dbReference type="ARBA" id="ARBA00023125"/>
    </source>
</evidence>
<dbReference type="InterPro" id="IPR006171">
    <property type="entry name" value="TOPRIM_dom"/>
</dbReference>
<dbReference type="Pfam" id="PF01751">
    <property type="entry name" value="Toprim"/>
    <property type="match status" value="1"/>
</dbReference>
<dbReference type="InterPro" id="IPR013825">
    <property type="entry name" value="Topo_IA_cen_sub2"/>
</dbReference>
<dbReference type="NCBIfam" id="NF005829">
    <property type="entry name" value="PRK07726.1"/>
    <property type="match status" value="1"/>
</dbReference>
<dbReference type="Proteomes" id="UP001597458">
    <property type="component" value="Unassembled WGS sequence"/>
</dbReference>
<dbReference type="SMART" id="SM00437">
    <property type="entry name" value="TOP1Ac"/>
    <property type="match status" value="1"/>
</dbReference>
<dbReference type="RefSeq" id="WP_141191769.1">
    <property type="nucleotide sequence ID" value="NZ_JBHUMR010000021.1"/>
</dbReference>
<keyword evidence="4" id="KW-0479">Metal-binding</keyword>
<organism evidence="16 17">
    <name type="scientific">Terrilactibacillus laevilacticus</name>
    <dbReference type="NCBI Taxonomy" id="1380157"/>
    <lineage>
        <taxon>Bacteria</taxon>
        <taxon>Bacillati</taxon>
        <taxon>Bacillota</taxon>
        <taxon>Bacilli</taxon>
        <taxon>Bacillales</taxon>
        <taxon>Bacillaceae</taxon>
        <taxon>Terrilactibacillus</taxon>
    </lineage>
</organism>
<dbReference type="PANTHER" id="PTHR11390:SF21">
    <property type="entry name" value="DNA TOPOISOMERASE 3-ALPHA"/>
    <property type="match status" value="1"/>
</dbReference>
<keyword evidence="6" id="KW-0799">Topoisomerase</keyword>
<evidence type="ECO:0000256" key="9">
    <source>
        <dbReference type="ARBA" id="ARBA00030003"/>
    </source>
</evidence>
<dbReference type="InterPro" id="IPR003601">
    <property type="entry name" value="Topo_IA_2"/>
</dbReference>
<evidence type="ECO:0000256" key="11">
    <source>
        <dbReference type="ARBA" id="ARBA00032235"/>
    </source>
</evidence>
<dbReference type="PROSITE" id="PS52039">
    <property type="entry name" value="TOPO_IA_2"/>
    <property type="match status" value="1"/>
</dbReference>
<gene>
    <name evidence="16" type="ORF">ACFSTF_14855</name>
</gene>
<evidence type="ECO:0000256" key="6">
    <source>
        <dbReference type="ARBA" id="ARBA00023029"/>
    </source>
</evidence>
<dbReference type="PROSITE" id="PS50880">
    <property type="entry name" value="TOPRIM"/>
    <property type="match status" value="1"/>
</dbReference>
<dbReference type="InterPro" id="IPR013826">
    <property type="entry name" value="Topo_IA_cen_sub3"/>
</dbReference>
<dbReference type="EC" id="5.6.2.1" evidence="3"/>
<dbReference type="Gene3D" id="2.70.20.10">
    <property type="entry name" value="Topoisomerase I, domain 3"/>
    <property type="match status" value="1"/>
</dbReference>
<feature type="region of interest" description="Disordered" evidence="13">
    <location>
        <begin position="652"/>
        <end position="678"/>
    </location>
</feature>
<dbReference type="InterPro" id="IPR005738">
    <property type="entry name" value="TopoIII"/>
</dbReference>
<dbReference type="PROSITE" id="PS00396">
    <property type="entry name" value="TOPO_IA_1"/>
    <property type="match status" value="1"/>
</dbReference>
<dbReference type="Gene3D" id="1.10.290.10">
    <property type="entry name" value="Topoisomerase I, domain 4"/>
    <property type="match status" value="1"/>
</dbReference>
<dbReference type="PRINTS" id="PR00417">
    <property type="entry name" value="PRTPISMRASEI"/>
</dbReference>
<feature type="domain" description="Toprim" evidence="14">
    <location>
        <begin position="2"/>
        <end position="135"/>
    </location>
</feature>
<feature type="compositionally biased region" description="Basic and acidic residues" evidence="13">
    <location>
        <begin position="652"/>
        <end position="665"/>
    </location>
</feature>
<dbReference type="InterPro" id="IPR023406">
    <property type="entry name" value="Topo_IA_AS"/>
</dbReference>
<dbReference type="Pfam" id="PF01131">
    <property type="entry name" value="Topoisom_bac"/>
    <property type="match status" value="1"/>
</dbReference>
<keyword evidence="8 16" id="KW-0413">Isomerase</keyword>
<comment type="similarity">
    <text evidence="2">Belongs to the type IA topoisomerase family.</text>
</comment>
<evidence type="ECO:0000256" key="12">
    <source>
        <dbReference type="ARBA" id="ARBA00032877"/>
    </source>
</evidence>
<comment type="caution">
    <text evidence="16">The sequence shown here is derived from an EMBL/GenBank/DDBJ whole genome shotgun (WGS) entry which is preliminary data.</text>
</comment>
<feature type="domain" description="Topo IA-type catalytic" evidence="15">
    <location>
        <begin position="152"/>
        <end position="561"/>
    </location>
</feature>